<dbReference type="RefSeq" id="WP_036123144.1">
    <property type="nucleotide sequence ID" value="NZ_BMET01000004.1"/>
</dbReference>
<dbReference type="PANTHER" id="PTHR14969">
    <property type="entry name" value="SPHINGOSINE-1-PHOSPHATE PHOSPHOHYDROLASE"/>
    <property type="match status" value="1"/>
</dbReference>
<dbReference type="OrthoDB" id="9773582at2"/>
<dbReference type="SMART" id="SM00014">
    <property type="entry name" value="acidPPc"/>
    <property type="match status" value="1"/>
</dbReference>
<dbReference type="STRING" id="1197477.IA57_11265"/>
<gene>
    <name evidence="2" type="ORF">IA57_11265</name>
</gene>
<name>A0A084TJX1_9FLAO</name>
<dbReference type="SUPFAM" id="SSF48317">
    <property type="entry name" value="Acid phosphatase/Vanadium-dependent haloperoxidase"/>
    <property type="match status" value="1"/>
</dbReference>
<sequence length="284" mass="31635">MKHIFLGLLLVHTTWLFSQTDSLMMDPALQPDKNQSNWEKAKYDGVSAFKGIMHAYSRPFHWKGNDWLTVGAVVAGEAVLYTVDTDLEAYFTNQGEHIPEGLKEFGWHLGKPQYNYLLIGGIYVGGLLTKNEKVRRTGVLMISSATATGVFQTVMKTVVGRARPGAELGKHDFEMFSSKASHHSFPSGHTMLSFTLAHALAKQFDNVWLKAGIYAVGSITPLSRMWVRAHWATDVALGAVISIVTVDSIDKFLNQSNRYPEANKNKISWRFKAGYNTFGVIGTF</sequence>
<dbReference type="Pfam" id="PF01569">
    <property type="entry name" value="PAP2"/>
    <property type="match status" value="1"/>
</dbReference>
<proteinExistence type="predicted"/>
<accession>A0A084TJX1</accession>
<comment type="caution">
    <text evidence="2">The sequence shown here is derived from an EMBL/GenBank/DDBJ whole genome shotgun (WGS) entry which is preliminary data.</text>
</comment>
<reference evidence="3" key="2">
    <citation type="submission" date="2014-07" db="EMBL/GenBank/DDBJ databases">
        <title>Genome sequence of Mangrovimonas yunxiaonensis.</title>
        <authorList>
            <person name="Li Y."/>
            <person name="Zheng T."/>
        </authorList>
    </citation>
    <scope>NUCLEOTIDE SEQUENCE [LARGE SCALE GENOMIC DNA]</scope>
    <source>
        <strain evidence="3">LY01</strain>
    </source>
</reference>
<dbReference type="InterPro" id="IPR036938">
    <property type="entry name" value="PAP2/HPO_sf"/>
</dbReference>
<dbReference type="eggNOG" id="COG0671">
    <property type="taxonomic scope" value="Bacteria"/>
</dbReference>
<keyword evidence="3" id="KW-1185">Reference proteome</keyword>
<dbReference type="EMBL" id="JPFK01000007">
    <property type="protein sequence ID" value="KFB01007.1"/>
    <property type="molecule type" value="Genomic_DNA"/>
</dbReference>
<dbReference type="Gene3D" id="1.20.144.10">
    <property type="entry name" value="Phosphatidic acid phosphatase type 2/haloperoxidase"/>
    <property type="match status" value="1"/>
</dbReference>
<dbReference type="Proteomes" id="UP000028521">
    <property type="component" value="Unassembled WGS sequence"/>
</dbReference>
<evidence type="ECO:0000313" key="2">
    <source>
        <dbReference type="EMBL" id="KFB01007.1"/>
    </source>
</evidence>
<dbReference type="AlphaFoldDB" id="A0A084TJX1"/>
<evidence type="ECO:0000259" key="1">
    <source>
        <dbReference type="SMART" id="SM00014"/>
    </source>
</evidence>
<reference evidence="2 3" key="1">
    <citation type="journal article" date="2014" name="Genome Announc.">
        <title>Draft Genome Sequence of the Algicidal Bacterium Mangrovimonas yunxiaonensis Strain LY01.</title>
        <authorList>
            <person name="Li Y."/>
            <person name="Zhu H."/>
            <person name="Li C."/>
            <person name="Zhang H."/>
            <person name="Chen Z."/>
            <person name="Zheng W."/>
            <person name="Xu H."/>
            <person name="Zheng T."/>
        </authorList>
    </citation>
    <scope>NUCLEOTIDE SEQUENCE [LARGE SCALE GENOMIC DNA]</scope>
    <source>
        <strain evidence="2 3">LY01</strain>
    </source>
</reference>
<dbReference type="InterPro" id="IPR000326">
    <property type="entry name" value="PAP2/HPO"/>
</dbReference>
<feature type="domain" description="Phosphatidic acid phosphatase type 2/haloperoxidase" evidence="1">
    <location>
        <begin position="139"/>
        <end position="250"/>
    </location>
</feature>
<protein>
    <recommendedName>
        <fullName evidence="1">Phosphatidic acid phosphatase type 2/haloperoxidase domain-containing protein</fullName>
    </recommendedName>
</protein>
<dbReference type="PANTHER" id="PTHR14969:SF13">
    <property type="entry name" value="AT30094P"/>
    <property type="match status" value="1"/>
</dbReference>
<evidence type="ECO:0000313" key="3">
    <source>
        <dbReference type="Proteomes" id="UP000028521"/>
    </source>
</evidence>
<organism evidence="2 3">
    <name type="scientific">Mangrovimonas yunxiaonensis</name>
    <dbReference type="NCBI Taxonomy" id="1197477"/>
    <lineage>
        <taxon>Bacteria</taxon>
        <taxon>Pseudomonadati</taxon>
        <taxon>Bacteroidota</taxon>
        <taxon>Flavobacteriia</taxon>
        <taxon>Flavobacteriales</taxon>
        <taxon>Flavobacteriaceae</taxon>
        <taxon>Mangrovimonas</taxon>
    </lineage>
</organism>